<protein>
    <submittedName>
        <fullName evidence="1">Uncharacterized protein</fullName>
    </submittedName>
</protein>
<proteinExistence type="predicted"/>
<comment type="caution">
    <text evidence="1">The sequence shown here is derived from an EMBL/GenBank/DDBJ whole genome shotgun (WGS) entry which is preliminary data.</text>
</comment>
<organism evidence="1 2">
    <name type="scientific">Kineococcus glutinatus</name>
    <dbReference type="NCBI Taxonomy" id="1070872"/>
    <lineage>
        <taxon>Bacteria</taxon>
        <taxon>Bacillati</taxon>
        <taxon>Actinomycetota</taxon>
        <taxon>Actinomycetes</taxon>
        <taxon>Kineosporiales</taxon>
        <taxon>Kineosporiaceae</taxon>
        <taxon>Kineococcus</taxon>
    </lineage>
</organism>
<evidence type="ECO:0000313" key="2">
    <source>
        <dbReference type="Proteomes" id="UP001501195"/>
    </source>
</evidence>
<reference evidence="2" key="1">
    <citation type="journal article" date="2019" name="Int. J. Syst. Evol. Microbiol.">
        <title>The Global Catalogue of Microorganisms (GCM) 10K type strain sequencing project: providing services to taxonomists for standard genome sequencing and annotation.</title>
        <authorList>
            <consortium name="The Broad Institute Genomics Platform"/>
            <consortium name="The Broad Institute Genome Sequencing Center for Infectious Disease"/>
            <person name="Wu L."/>
            <person name="Ma J."/>
        </authorList>
    </citation>
    <scope>NUCLEOTIDE SEQUENCE [LARGE SCALE GENOMIC DNA]</scope>
    <source>
        <strain evidence="2">JCM 18126</strain>
    </source>
</reference>
<evidence type="ECO:0000313" key="1">
    <source>
        <dbReference type="EMBL" id="GAA4968884.1"/>
    </source>
</evidence>
<keyword evidence="2" id="KW-1185">Reference proteome</keyword>
<name>A0ABP9HEE0_9ACTN</name>
<gene>
    <name evidence="1" type="ORF">GCM10023225_09030</name>
</gene>
<dbReference type="EMBL" id="BAABIL010000112">
    <property type="protein sequence ID" value="GAA4968884.1"/>
    <property type="molecule type" value="Genomic_DNA"/>
</dbReference>
<dbReference type="Proteomes" id="UP001501195">
    <property type="component" value="Unassembled WGS sequence"/>
</dbReference>
<accession>A0ABP9HEE0</accession>
<sequence>MGVLACYPAAIMCRATSARSGPCSYRLPLEAPCDRPATAHVARIPLARESLTVSLRNIVVMESTIA</sequence>